<dbReference type="GO" id="GO:0002099">
    <property type="term" value="P:tRNA wobble guanine modification"/>
    <property type="evidence" value="ECO:0007669"/>
    <property type="project" value="EnsemblFungi"/>
</dbReference>
<dbReference type="InterPro" id="IPR036511">
    <property type="entry name" value="TGT-like_sf"/>
</dbReference>
<reference evidence="4" key="1">
    <citation type="journal article" date="2013" name="PLoS Genet.">
        <title>The genome of Spraguea lophii and the basis of host-microsporidian interactions.</title>
        <authorList>
            <person name="Campbell S.E."/>
            <person name="Williams T.A."/>
            <person name="Yousuf A."/>
            <person name="Soanes D.M."/>
            <person name="Paszkiewicz K.H."/>
            <person name="Williams B.A.P."/>
        </authorList>
    </citation>
    <scope>NUCLEOTIDE SEQUENCE [LARGE SCALE GENOMIC DNA]</scope>
    <source>
        <strain evidence="4">42_110</strain>
    </source>
</reference>
<dbReference type="AlphaFoldDB" id="S7XF79"/>
<protein>
    <submittedName>
        <fullName evidence="3">Queuine tRNA-ribosyltransferase</fullName>
    </submittedName>
</protein>
<dbReference type="GO" id="GO:0008479">
    <property type="term" value="F:tRNA-guanosine(34) queuine transglycosylase activity"/>
    <property type="evidence" value="ECO:0007669"/>
    <property type="project" value="TreeGrafter"/>
</dbReference>
<keyword evidence="4" id="KW-1185">Reference proteome</keyword>
<sequence>MENIGEFKIIKKCIKTKARVSTYQLRDRLVNLPIFMPVATKAAMKGIKNEDIGHQIVLANTYHLRNFGKDVKKFMGLDAMLTDSGGFQIGSLVNSEVKEEGVYFDDGLMTPEDSIKIQNTLGADIIMQLDHVVNPLFDYAFVKEAMERSLRWLDRCISAHKRKDQILFPIIQGGLHNDLRNHSLQEILKRKPIGIAIGGLSGGEDKKEFAKTVFDTMNQLPPNMPRYLMGVGYPEDVLISIALGSDMSDCVYPPRTARFGRALTDFGDINLFRNDNKFNLNKIEDNCNCRACKHSRAFLYSIKKTTNFCMLVTEHNLRYMENLTDRIKKAIMEDKFEEFIINYIKKRYQVVPEWITYALSLVDIEIK</sequence>
<dbReference type="PANTHER" id="PTHR43530:SF1">
    <property type="entry name" value="QUEUINE TRNA-RIBOSYLTRANSFERASE CATALYTIC SUBUNIT 1"/>
    <property type="match status" value="1"/>
</dbReference>
<dbReference type="NCBIfam" id="TIGR00449">
    <property type="entry name" value="tgt_general"/>
    <property type="match status" value="1"/>
</dbReference>
<dbReference type="Pfam" id="PF01702">
    <property type="entry name" value="TGT"/>
    <property type="match status" value="1"/>
</dbReference>
<comment type="caution">
    <text evidence="3">The sequence shown here is derived from an EMBL/GenBank/DDBJ whole genome shotgun (WGS) entry which is preliminary data.</text>
</comment>
<dbReference type="GO" id="GO:0005829">
    <property type="term" value="C:cytosol"/>
    <property type="evidence" value="ECO:0007669"/>
    <property type="project" value="TreeGrafter"/>
</dbReference>
<dbReference type="PANTHER" id="PTHR43530">
    <property type="entry name" value="QUEUINE TRNA-RIBOSYLTRANSFERASE CATALYTIC SUBUNIT 1"/>
    <property type="match status" value="1"/>
</dbReference>
<dbReference type="EMBL" id="ATCN01001344">
    <property type="protein sequence ID" value="EPR77694.1"/>
    <property type="molecule type" value="Genomic_DNA"/>
</dbReference>
<name>S7XF79_SPRLO</name>
<accession>S7XF79</accession>
<dbReference type="Gene3D" id="3.20.20.105">
    <property type="entry name" value="Queuine tRNA-ribosyltransferase-like"/>
    <property type="match status" value="1"/>
</dbReference>
<dbReference type="InterPro" id="IPR002616">
    <property type="entry name" value="tRNA_ribo_trans-like"/>
</dbReference>
<organism evidence="3 4">
    <name type="scientific">Spraguea lophii (strain 42_110)</name>
    <name type="common">Microsporidian parasite</name>
    <dbReference type="NCBI Taxonomy" id="1358809"/>
    <lineage>
        <taxon>Eukaryota</taxon>
        <taxon>Fungi</taxon>
        <taxon>Fungi incertae sedis</taxon>
        <taxon>Microsporidia</taxon>
        <taxon>Spragueidae</taxon>
        <taxon>Spraguea</taxon>
    </lineage>
</organism>
<keyword evidence="3" id="KW-0808">Transferase</keyword>
<gene>
    <name evidence="3" type="ORF">SLOPH_1534</name>
</gene>
<dbReference type="OMA" id="IDLFDCV"/>
<feature type="domain" description="tRNA-guanine(15) transglycosylase-like" evidence="2">
    <location>
        <begin position="16"/>
        <end position="348"/>
    </location>
</feature>
<dbReference type="SUPFAM" id="SSF51713">
    <property type="entry name" value="tRNA-guanine transglycosylase"/>
    <property type="match status" value="1"/>
</dbReference>
<dbReference type="OrthoDB" id="10249838at2759"/>
<dbReference type="HOGENOM" id="CLU_022060_1_0_1"/>
<dbReference type="InParanoid" id="S7XF79"/>
<dbReference type="STRING" id="1358809.S7XF79"/>
<evidence type="ECO:0000256" key="1">
    <source>
        <dbReference type="ARBA" id="ARBA00022833"/>
    </source>
</evidence>
<dbReference type="VEuPathDB" id="MicrosporidiaDB:SLOPH_1534"/>
<keyword evidence="1" id="KW-0862">Zinc</keyword>
<dbReference type="FunCoup" id="S7XF79">
    <property type="interactions" value="69"/>
</dbReference>
<proteinExistence type="predicted"/>
<evidence type="ECO:0000259" key="2">
    <source>
        <dbReference type="Pfam" id="PF01702"/>
    </source>
</evidence>
<evidence type="ECO:0000313" key="3">
    <source>
        <dbReference type="EMBL" id="EPR77694.1"/>
    </source>
</evidence>
<dbReference type="Proteomes" id="UP000014978">
    <property type="component" value="Unassembled WGS sequence"/>
</dbReference>
<evidence type="ECO:0000313" key="4">
    <source>
        <dbReference type="Proteomes" id="UP000014978"/>
    </source>
</evidence>